<feature type="domain" description="Cas12f1-like TNB" evidence="9">
    <location>
        <begin position="396"/>
        <end position="467"/>
    </location>
</feature>
<dbReference type="GO" id="GO:0006310">
    <property type="term" value="P:DNA recombination"/>
    <property type="evidence" value="ECO:0007669"/>
    <property type="project" value="UniProtKB-KW"/>
</dbReference>
<evidence type="ECO:0000256" key="4">
    <source>
        <dbReference type="ARBA" id="ARBA00022723"/>
    </source>
</evidence>
<name>A0A2X0R3H2_LACHE</name>
<dbReference type="Pfam" id="PF07282">
    <property type="entry name" value="Cas12f1-like_TNB"/>
    <property type="match status" value="1"/>
</dbReference>
<evidence type="ECO:0000313" key="11">
    <source>
        <dbReference type="EMBL" id="SPB24539.1"/>
    </source>
</evidence>
<evidence type="ECO:0000256" key="5">
    <source>
        <dbReference type="ARBA" id="ARBA00022833"/>
    </source>
</evidence>
<dbReference type="GO" id="GO:0003677">
    <property type="term" value="F:DNA binding"/>
    <property type="evidence" value="ECO:0007669"/>
    <property type="project" value="UniProtKB-KW"/>
</dbReference>
<proteinExistence type="inferred from homology"/>
<accession>A0A2X0R3H2</accession>
<dbReference type="GO" id="GO:0046872">
    <property type="term" value="F:metal ion binding"/>
    <property type="evidence" value="ECO:0007669"/>
    <property type="project" value="UniProtKB-KW"/>
</dbReference>
<evidence type="ECO:0000259" key="8">
    <source>
        <dbReference type="Pfam" id="PF01385"/>
    </source>
</evidence>
<evidence type="ECO:0000259" key="10">
    <source>
        <dbReference type="Pfam" id="PF12323"/>
    </source>
</evidence>
<dbReference type="InterPro" id="IPR010095">
    <property type="entry name" value="Cas12f1-like_TNB"/>
</dbReference>
<comment type="similarity">
    <text evidence="2">In the N-terminal section; belongs to the transposase 2 family.</text>
</comment>
<dbReference type="InterPro" id="IPR051399">
    <property type="entry name" value="RNA-guided_DNA_endo/Transpos"/>
</dbReference>
<dbReference type="PANTHER" id="PTHR30405:SF25">
    <property type="entry name" value="RNA-GUIDED DNA ENDONUCLEASE INSQ-RELATED"/>
    <property type="match status" value="1"/>
</dbReference>
<evidence type="ECO:0000259" key="9">
    <source>
        <dbReference type="Pfam" id="PF07282"/>
    </source>
</evidence>
<keyword evidence="4" id="KW-0479">Metal-binding</keyword>
<evidence type="ECO:0000256" key="3">
    <source>
        <dbReference type="ARBA" id="ARBA00022578"/>
    </source>
</evidence>
<keyword evidence="7" id="KW-0233">DNA recombination</keyword>
<dbReference type="Pfam" id="PF12323">
    <property type="entry name" value="HTH_OrfB_IS605"/>
    <property type="match status" value="1"/>
</dbReference>
<evidence type="ECO:0000256" key="1">
    <source>
        <dbReference type="ARBA" id="ARBA00008761"/>
    </source>
</evidence>
<dbReference type="AlphaFoldDB" id="A0A2X0R3H2"/>
<dbReference type="NCBIfam" id="TIGR01766">
    <property type="entry name" value="IS200/IS605 family accessory protein TnpB-like domain"/>
    <property type="match status" value="1"/>
</dbReference>
<dbReference type="InterPro" id="IPR021027">
    <property type="entry name" value="Transposase_put_HTH"/>
</dbReference>
<dbReference type="PANTHER" id="PTHR30405">
    <property type="entry name" value="TRANSPOSASE"/>
    <property type="match status" value="1"/>
</dbReference>
<sequence>MHILRSYLSNLKRKIKIINKKQIIVYRLRESVFFLYFLMKNMKQMSSLAYHFGIKLRFYPSSKQKKIIKLNYDAQRFVYNSYAERNRTNYHARRFLAVKQINAMPFAFPILNDYEAKLAETVVANDELLAKPKNIRDAYSFLRVKEIDSLALANAIQNYRKAWNHYRKIGHGIPTFHKKRSDWSYQTNCQYPKQKEAYLDNGTAKFIDAKHVKLPKLGVICIAGLRKLIKDRLLKRVSTRIGTVTIKKTAGDQFYLSMQLGSDIAFAQKLPKTQSQIGIDLNLDNFLTDSNGAMVANPCFYRQVKKKLAHAQSVLSRRQRRAKQEGHNLRMAKNYQKQRLLVAKLHAKICRQREDFLQVLSTALIKKHDLVVAEELRSKNLLKNHALSQAISDVGWRRFLNMLAYKAKLYGKEFQTIDPKYTTQRCHNCGTIMGQNGCRKLKLKDREWTCPMCQTYHIRDWNAAVNILEKGLGSWKNPKKQAA</sequence>
<feature type="domain" description="Transposase putative helix-turn-helix" evidence="10">
    <location>
        <begin position="53"/>
        <end position="93"/>
    </location>
</feature>
<dbReference type="Pfam" id="PF01385">
    <property type="entry name" value="OrfB_IS605"/>
    <property type="match status" value="1"/>
</dbReference>
<dbReference type="GO" id="GO:0032196">
    <property type="term" value="P:transposition"/>
    <property type="evidence" value="ECO:0007669"/>
    <property type="project" value="UniProtKB-KW"/>
</dbReference>
<dbReference type="EMBL" id="OGTV01000058">
    <property type="protein sequence ID" value="SPB24539.1"/>
    <property type="molecule type" value="Genomic_DNA"/>
</dbReference>
<keyword evidence="5" id="KW-0862">Zinc</keyword>
<reference evidence="11" key="1">
    <citation type="submission" date="2018-01" db="EMBL/GenBank/DDBJ databases">
        <authorList>
            <person name="Gaut B.S."/>
            <person name="Morton B.R."/>
            <person name="Clegg M.T."/>
            <person name="Duvall M.R."/>
        </authorList>
    </citation>
    <scope>NUCLEOTIDE SEQUENCE</scope>
    <source>
        <strain evidence="11">Lactobacillus helveticus</strain>
    </source>
</reference>
<evidence type="ECO:0000256" key="6">
    <source>
        <dbReference type="ARBA" id="ARBA00023125"/>
    </source>
</evidence>
<evidence type="ECO:0000256" key="7">
    <source>
        <dbReference type="ARBA" id="ARBA00023172"/>
    </source>
</evidence>
<comment type="similarity">
    <text evidence="1">In the C-terminal section; belongs to the transposase 35 family.</text>
</comment>
<keyword evidence="3" id="KW-0815">Transposition</keyword>
<organism evidence="11">
    <name type="scientific">Lactobacillus helveticus</name>
    <name type="common">Lactobacillus suntoryeus</name>
    <dbReference type="NCBI Taxonomy" id="1587"/>
    <lineage>
        <taxon>Bacteria</taxon>
        <taxon>Bacillati</taxon>
        <taxon>Bacillota</taxon>
        <taxon>Bacilli</taxon>
        <taxon>Lactobacillales</taxon>
        <taxon>Lactobacillaceae</taxon>
        <taxon>Lactobacillus</taxon>
    </lineage>
</organism>
<gene>
    <name evidence="11" type="ORF">BDKNPLJD_01154</name>
</gene>
<keyword evidence="6" id="KW-0238">DNA-binding</keyword>
<dbReference type="InterPro" id="IPR001959">
    <property type="entry name" value="Transposase"/>
</dbReference>
<evidence type="ECO:0000256" key="2">
    <source>
        <dbReference type="ARBA" id="ARBA00011044"/>
    </source>
</evidence>
<feature type="domain" description="Probable transposase IS891/IS1136/IS1341" evidence="8">
    <location>
        <begin position="268"/>
        <end position="384"/>
    </location>
</feature>
<dbReference type="NCBIfam" id="NF040570">
    <property type="entry name" value="guided_TnpB"/>
    <property type="match status" value="1"/>
</dbReference>
<protein>
    <submittedName>
        <fullName evidence="11">Uncharacterized protein</fullName>
    </submittedName>
</protein>